<proteinExistence type="predicted"/>
<feature type="non-terminal residue" evidence="1">
    <location>
        <position position="1"/>
    </location>
</feature>
<name>F3GRR6_PSESJ</name>
<dbReference type="EMBL" id="AEAI01004693">
    <property type="protein sequence ID" value="EGH49769.1"/>
    <property type="molecule type" value="Genomic_DNA"/>
</dbReference>
<organism evidence="1 2">
    <name type="scientific">Pseudomonas syringae pv. pisi str. 1704B</name>
    <dbReference type="NCBI Taxonomy" id="629263"/>
    <lineage>
        <taxon>Bacteria</taxon>
        <taxon>Pseudomonadati</taxon>
        <taxon>Pseudomonadota</taxon>
        <taxon>Gammaproteobacteria</taxon>
        <taxon>Pseudomonadales</taxon>
        <taxon>Pseudomonadaceae</taxon>
        <taxon>Pseudomonas</taxon>
        <taxon>Pseudomonas syringae</taxon>
    </lineage>
</organism>
<sequence length="37" mass="3785">GRRGVAGCAPGFMLHALCCVPLQARSRFVLAGLGSVL</sequence>
<reference evidence="1 2" key="1">
    <citation type="journal article" date="2011" name="PLoS Pathog.">
        <title>Dynamic evolution of pathogenicity revealed by sequencing and comparative genomics of 19 Pseudomonas syringae isolates.</title>
        <authorList>
            <person name="Baltrus D.A."/>
            <person name="Nishimura M.T."/>
            <person name="Romanchuk A."/>
            <person name="Chang J.H."/>
            <person name="Mukhtar M.S."/>
            <person name="Cherkis K."/>
            <person name="Roach J."/>
            <person name="Grant S.R."/>
            <person name="Jones C.D."/>
            <person name="Dangl J.L."/>
        </authorList>
    </citation>
    <scope>NUCLEOTIDE SEQUENCE [LARGE SCALE GENOMIC DNA]</scope>
    <source>
        <strain evidence="1 2">1704B</strain>
    </source>
</reference>
<protein>
    <submittedName>
        <fullName evidence="1">Virulence factor MVIN-like protein</fullName>
    </submittedName>
</protein>
<accession>F3GRR6</accession>
<dbReference type="AlphaFoldDB" id="F3GRR6"/>
<keyword evidence="2" id="KW-1185">Reference proteome</keyword>
<gene>
    <name evidence="1" type="ORF">PSYPI_48183</name>
</gene>
<dbReference type="Proteomes" id="UP000004986">
    <property type="component" value="Unassembled WGS sequence"/>
</dbReference>
<feature type="non-terminal residue" evidence="1">
    <location>
        <position position="37"/>
    </location>
</feature>
<dbReference type="BioCyc" id="PSYR629263:G11X0-8924-MONOMER"/>
<evidence type="ECO:0000313" key="2">
    <source>
        <dbReference type="Proteomes" id="UP000004986"/>
    </source>
</evidence>
<comment type="caution">
    <text evidence="1">The sequence shown here is derived from an EMBL/GenBank/DDBJ whole genome shotgun (WGS) entry which is preliminary data.</text>
</comment>
<evidence type="ECO:0000313" key="1">
    <source>
        <dbReference type="EMBL" id="EGH49769.1"/>
    </source>
</evidence>